<dbReference type="Proteomes" id="UP000827092">
    <property type="component" value="Unassembled WGS sequence"/>
</dbReference>
<protein>
    <submittedName>
        <fullName evidence="1">Uncharacterized protein</fullName>
    </submittedName>
</protein>
<evidence type="ECO:0000313" key="1">
    <source>
        <dbReference type="EMBL" id="KAG8172070.1"/>
    </source>
</evidence>
<comment type="caution">
    <text evidence="1">The sequence shown here is derived from an EMBL/GenBank/DDBJ whole genome shotgun (WGS) entry which is preliminary data.</text>
</comment>
<dbReference type="AlphaFoldDB" id="A0AAV6TL04"/>
<gene>
    <name evidence="1" type="ORF">JTE90_026104</name>
</gene>
<keyword evidence="2" id="KW-1185">Reference proteome</keyword>
<reference evidence="1 2" key="1">
    <citation type="journal article" date="2022" name="Nat. Ecol. Evol.">
        <title>A masculinizing supergene underlies an exaggerated male reproductive morph in a spider.</title>
        <authorList>
            <person name="Hendrickx F."/>
            <person name="De Corte Z."/>
            <person name="Sonet G."/>
            <person name="Van Belleghem S.M."/>
            <person name="Kostlbacher S."/>
            <person name="Vangestel C."/>
        </authorList>
    </citation>
    <scope>NUCLEOTIDE SEQUENCE [LARGE SCALE GENOMIC DNA]</scope>
    <source>
        <strain evidence="1">W744_W776</strain>
    </source>
</reference>
<proteinExistence type="predicted"/>
<sequence>MFTSVCDPGNIRVFKIKVEIRLDGKGRKVELEWNTPSSAAGAKYKKGCSLEDMSVCPQKIKCPPICKEGPKMHLLSMLSTADNCALAAVLQSQMLPSFVETCCKVLIADMINKVDSASAKEQLSSVISEIVAGA</sequence>
<name>A0AAV6TL04_9ARAC</name>
<dbReference type="EMBL" id="JAFNEN010003163">
    <property type="protein sequence ID" value="KAG8172070.1"/>
    <property type="molecule type" value="Genomic_DNA"/>
</dbReference>
<evidence type="ECO:0000313" key="2">
    <source>
        <dbReference type="Proteomes" id="UP000827092"/>
    </source>
</evidence>
<organism evidence="1 2">
    <name type="scientific">Oedothorax gibbosus</name>
    <dbReference type="NCBI Taxonomy" id="931172"/>
    <lineage>
        <taxon>Eukaryota</taxon>
        <taxon>Metazoa</taxon>
        <taxon>Ecdysozoa</taxon>
        <taxon>Arthropoda</taxon>
        <taxon>Chelicerata</taxon>
        <taxon>Arachnida</taxon>
        <taxon>Araneae</taxon>
        <taxon>Araneomorphae</taxon>
        <taxon>Entelegynae</taxon>
        <taxon>Araneoidea</taxon>
        <taxon>Linyphiidae</taxon>
        <taxon>Erigoninae</taxon>
        <taxon>Oedothorax</taxon>
    </lineage>
</organism>
<accession>A0AAV6TL04</accession>